<name>A0A512NMH2_9HYPH</name>
<dbReference type="RefSeq" id="WP_147155492.1">
    <property type="nucleotide sequence ID" value="NZ_BKAJ01000151.1"/>
</dbReference>
<proteinExistence type="predicted"/>
<feature type="region of interest" description="Disordered" evidence="1">
    <location>
        <begin position="18"/>
        <end position="39"/>
    </location>
</feature>
<dbReference type="OrthoDB" id="7582564at2"/>
<comment type="caution">
    <text evidence="2">The sequence shown here is derived from an EMBL/GenBank/DDBJ whole genome shotgun (WGS) entry which is preliminary data.</text>
</comment>
<evidence type="ECO:0000313" key="2">
    <source>
        <dbReference type="EMBL" id="GEP60122.1"/>
    </source>
</evidence>
<evidence type="ECO:0000256" key="1">
    <source>
        <dbReference type="SAM" id="MobiDB-lite"/>
    </source>
</evidence>
<evidence type="ECO:0000313" key="3">
    <source>
        <dbReference type="Proteomes" id="UP000321058"/>
    </source>
</evidence>
<sequence length="83" mass="8769">MSEIESGSATSLREWQMALSRWDNEGGAGPQQGAVSSEAQSKILQLTNAELAQLGTQHHGHALRRGLDNQAEAGPSRCGAARV</sequence>
<gene>
    <name evidence="2" type="ORF">RSO01_72880</name>
</gene>
<feature type="region of interest" description="Disordered" evidence="1">
    <location>
        <begin position="55"/>
        <end position="83"/>
    </location>
</feature>
<reference evidence="2 3" key="1">
    <citation type="submission" date="2019-07" db="EMBL/GenBank/DDBJ databases">
        <title>Whole genome shotgun sequence of Reyranella soli NBRC 108950.</title>
        <authorList>
            <person name="Hosoyama A."/>
            <person name="Uohara A."/>
            <person name="Ohji S."/>
            <person name="Ichikawa N."/>
        </authorList>
    </citation>
    <scope>NUCLEOTIDE SEQUENCE [LARGE SCALE GENOMIC DNA]</scope>
    <source>
        <strain evidence="2 3">NBRC 108950</strain>
    </source>
</reference>
<dbReference type="Proteomes" id="UP000321058">
    <property type="component" value="Unassembled WGS sequence"/>
</dbReference>
<organism evidence="2 3">
    <name type="scientific">Reyranella soli</name>
    <dbReference type="NCBI Taxonomy" id="1230389"/>
    <lineage>
        <taxon>Bacteria</taxon>
        <taxon>Pseudomonadati</taxon>
        <taxon>Pseudomonadota</taxon>
        <taxon>Alphaproteobacteria</taxon>
        <taxon>Hyphomicrobiales</taxon>
        <taxon>Reyranellaceae</taxon>
        <taxon>Reyranella</taxon>
    </lineage>
</organism>
<dbReference type="EMBL" id="BKAJ01000151">
    <property type="protein sequence ID" value="GEP60122.1"/>
    <property type="molecule type" value="Genomic_DNA"/>
</dbReference>
<keyword evidence="3" id="KW-1185">Reference proteome</keyword>
<protein>
    <submittedName>
        <fullName evidence="2">Uncharacterized protein</fullName>
    </submittedName>
</protein>
<dbReference type="AlphaFoldDB" id="A0A512NMH2"/>
<accession>A0A512NMH2</accession>